<accession>A0A9X0UKE8</accession>
<evidence type="ECO:0000313" key="2">
    <source>
        <dbReference type="Proteomes" id="UP000600101"/>
    </source>
</evidence>
<gene>
    <name evidence="1" type="ORF">H7965_28110</name>
</gene>
<protein>
    <submittedName>
        <fullName evidence="1">DUF2934 domain-containing protein</fullName>
    </submittedName>
</protein>
<dbReference type="AlphaFoldDB" id="A0A9X0UKE8"/>
<name>A0A9X0UKE8_9PROT</name>
<organism evidence="1 2">
    <name type="scientific">Siccirubricoccus deserti</name>
    <dbReference type="NCBI Taxonomy" id="2013562"/>
    <lineage>
        <taxon>Bacteria</taxon>
        <taxon>Pseudomonadati</taxon>
        <taxon>Pseudomonadota</taxon>
        <taxon>Alphaproteobacteria</taxon>
        <taxon>Acetobacterales</taxon>
        <taxon>Roseomonadaceae</taxon>
        <taxon>Siccirubricoccus</taxon>
    </lineage>
</organism>
<dbReference type="InterPro" id="IPR021327">
    <property type="entry name" value="DUF2934"/>
</dbReference>
<reference evidence="1" key="1">
    <citation type="submission" date="2020-08" db="EMBL/GenBank/DDBJ databases">
        <authorList>
            <person name="Hu Y."/>
            <person name="Nguyen S.V."/>
            <person name="Li F."/>
            <person name="Fanning S."/>
        </authorList>
    </citation>
    <scope>NUCLEOTIDE SEQUENCE</scope>
    <source>
        <strain evidence="1">SYSU D8009</strain>
    </source>
</reference>
<comment type="caution">
    <text evidence="1">The sequence shown here is derived from an EMBL/GenBank/DDBJ whole genome shotgun (WGS) entry which is preliminary data.</text>
</comment>
<evidence type="ECO:0000313" key="1">
    <source>
        <dbReference type="EMBL" id="MBC4019105.1"/>
    </source>
</evidence>
<keyword evidence="2" id="KW-1185">Reference proteome</keyword>
<dbReference type="Pfam" id="PF11154">
    <property type="entry name" value="DUF2934"/>
    <property type="match status" value="1"/>
</dbReference>
<proteinExistence type="predicted"/>
<dbReference type="Proteomes" id="UP000600101">
    <property type="component" value="Unassembled WGS sequence"/>
</dbReference>
<dbReference type="EMBL" id="JACOMF010000119">
    <property type="protein sequence ID" value="MBC4019105.1"/>
    <property type="molecule type" value="Genomic_DNA"/>
</dbReference>
<sequence>MGHEPEHHLRERAYFLWEREGRPEGRAHEFWCRARQEEARAA</sequence>